<gene>
    <name evidence="11" type="ORF">Ahy_B01g052475</name>
</gene>
<evidence type="ECO:0000256" key="8">
    <source>
        <dbReference type="PROSITE-ProRule" id="PRU10040"/>
    </source>
</evidence>
<evidence type="ECO:0000256" key="4">
    <source>
        <dbReference type="ARBA" id="ARBA00007786"/>
    </source>
</evidence>
<dbReference type="SMR" id="A0A445APK4"/>
<feature type="domain" description="Pectinesterase inhibitor" evidence="10">
    <location>
        <begin position="19"/>
        <end position="173"/>
    </location>
</feature>
<dbReference type="Gramene" id="arahy.Tifrunner.gnm2.ann2.Ah11g104300.1">
    <property type="protein sequence ID" value="arahy.Tifrunner.gnm2.ann2.Ah11g104300.1-CDS"/>
    <property type="gene ID" value="arahy.Tifrunner.gnm2.ann2.Ah11g104300"/>
</dbReference>
<dbReference type="Pfam" id="PF04043">
    <property type="entry name" value="PMEI"/>
    <property type="match status" value="1"/>
</dbReference>
<evidence type="ECO:0000313" key="12">
    <source>
        <dbReference type="Proteomes" id="UP000289738"/>
    </source>
</evidence>
<keyword evidence="5" id="KW-0134">Cell wall</keyword>
<evidence type="ECO:0000256" key="1">
    <source>
        <dbReference type="ARBA" id="ARBA00004191"/>
    </source>
</evidence>
<dbReference type="FunFam" id="2.160.20.10:FF:000001">
    <property type="entry name" value="Pectinesterase"/>
    <property type="match status" value="1"/>
</dbReference>
<dbReference type="Proteomes" id="UP000289738">
    <property type="component" value="Chromosome B01"/>
</dbReference>
<dbReference type="SUPFAM" id="SSF51126">
    <property type="entry name" value="Pectin lyase-like"/>
    <property type="match status" value="1"/>
</dbReference>
<dbReference type="InterPro" id="IPR000070">
    <property type="entry name" value="Pectinesterase_cat"/>
</dbReference>
<proteinExistence type="inferred from homology"/>
<name>A0A445APK4_ARAHY</name>
<evidence type="ECO:0000256" key="2">
    <source>
        <dbReference type="ARBA" id="ARBA00005184"/>
    </source>
</evidence>
<dbReference type="InterPro" id="IPR006501">
    <property type="entry name" value="Pectinesterase_inhib_dom"/>
</dbReference>
<dbReference type="SUPFAM" id="SSF101148">
    <property type="entry name" value="Plant invertase/pectin methylesterase inhibitor"/>
    <property type="match status" value="1"/>
</dbReference>
<comment type="similarity">
    <text evidence="4">In the C-terminal section; belongs to the pectinesterase family.</text>
</comment>
<sequence>MGNLVIAYIILAFYSLFIIVHGTDKLSCNQTPYPTLCNHYIGTTNYSISSSSSDVSSSYYSFHDMALKVTMDQAIVAHKLVSSTMESNDFKDKRAKSAWEDCLELYENTIYQLNRSMNSNNLNDRLTWQSASIANQQTCQNGFLDSNLSSHYLNYFPSISSNLSKLLSNSLAISNTLTSLTSLPKDPVVRRGRKLLSFNGFPEWLSPSDRRLLQALPGTAAPKADIVVAQDGSGNYKSVSEGVAAAGRLNKNGRVVVYVKAGVYRESVNIKGGIKNLMMFGDGIGATIITGSKNYQDGSTTVGSATFTVSSDGFIARDLTIENSAGPQKHQAVALLSSSDHSVFYRCSFRGYQDTLYVLSQRQFYRDCDIYGTIDFIFGDAVALFQNCNIFLRKPMSKQQNAVTAQGRTDPNENTGIVIHNCRIMAASDLKPVQGSVKCFLGRPWQKYSRTVVVKSSLDGLIQPAGWMPWAGSFALNTLYYGEYMNIGAGANTAGRVKWPGFHVITNPTEALKFTVANFLDGGSWIPGTGVPFETGL</sequence>
<evidence type="ECO:0000256" key="6">
    <source>
        <dbReference type="ARBA" id="ARBA00022801"/>
    </source>
</evidence>
<evidence type="ECO:0000256" key="7">
    <source>
        <dbReference type="ARBA" id="ARBA00023085"/>
    </source>
</evidence>
<keyword evidence="9" id="KW-0732">Signal</keyword>
<dbReference type="InterPro" id="IPR011050">
    <property type="entry name" value="Pectin_lyase_fold/virulence"/>
</dbReference>
<comment type="pathway">
    <text evidence="2 9">Glycan metabolism; pectin degradation; 2-dehydro-3-deoxy-D-gluconate from pectin: step 1/5.</text>
</comment>
<dbReference type="InterPro" id="IPR035513">
    <property type="entry name" value="Invertase/methylesterase_inhib"/>
</dbReference>
<dbReference type="GO" id="GO:0030599">
    <property type="term" value="F:pectinesterase activity"/>
    <property type="evidence" value="ECO:0007669"/>
    <property type="project" value="UniProtKB-UniRule"/>
</dbReference>
<dbReference type="InterPro" id="IPR012334">
    <property type="entry name" value="Pectin_lyas_fold"/>
</dbReference>
<feature type="active site" evidence="8">
    <location>
        <position position="375"/>
    </location>
</feature>
<dbReference type="CDD" id="cd15798">
    <property type="entry name" value="PMEI-like_3"/>
    <property type="match status" value="1"/>
</dbReference>
<evidence type="ECO:0000256" key="3">
    <source>
        <dbReference type="ARBA" id="ARBA00006027"/>
    </source>
</evidence>
<dbReference type="GO" id="GO:0004857">
    <property type="term" value="F:enzyme inhibitor activity"/>
    <property type="evidence" value="ECO:0007669"/>
    <property type="project" value="InterPro"/>
</dbReference>
<evidence type="ECO:0000256" key="5">
    <source>
        <dbReference type="ARBA" id="ARBA00022512"/>
    </source>
</evidence>
<keyword evidence="6 9" id="KW-0378">Hydrolase</keyword>
<comment type="catalytic activity">
    <reaction evidence="9">
        <text>[(1-&gt;4)-alpha-D-galacturonosyl methyl ester](n) + n H2O = [(1-&gt;4)-alpha-D-galacturonosyl](n) + n methanol + n H(+)</text>
        <dbReference type="Rhea" id="RHEA:22380"/>
        <dbReference type="Rhea" id="RHEA-COMP:14570"/>
        <dbReference type="Rhea" id="RHEA-COMP:14573"/>
        <dbReference type="ChEBI" id="CHEBI:15377"/>
        <dbReference type="ChEBI" id="CHEBI:15378"/>
        <dbReference type="ChEBI" id="CHEBI:17790"/>
        <dbReference type="ChEBI" id="CHEBI:140522"/>
        <dbReference type="ChEBI" id="CHEBI:140523"/>
        <dbReference type="EC" id="3.1.1.11"/>
    </reaction>
</comment>
<dbReference type="OrthoDB" id="2019149at2759"/>
<protein>
    <recommendedName>
        <fullName evidence="9">Pectinesterase</fullName>
        <ecNumber evidence="9">3.1.1.11</ecNumber>
    </recommendedName>
</protein>
<evidence type="ECO:0000256" key="9">
    <source>
        <dbReference type="RuleBase" id="RU000589"/>
    </source>
</evidence>
<keyword evidence="12" id="KW-1185">Reference proteome</keyword>
<dbReference type="SMART" id="SM00856">
    <property type="entry name" value="PMEI"/>
    <property type="match status" value="1"/>
</dbReference>
<reference evidence="11 12" key="1">
    <citation type="submission" date="2019-01" db="EMBL/GenBank/DDBJ databases">
        <title>Sequencing of cultivated peanut Arachis hypogaea provides insights into genome evolution and oil improvement.</title>
        <authorList>
            <person name="Chen X."/>
        </authorList>
    </citation>
    <scope>NUCLEOTIDE SEQUENCE [LARGE SCALE GENOMIC DNA]</scope>
    <source>
        <strain evidence="12">cv. Fuhuasheng</strain>
        <tissue evidence="11">Leaves</tissue>
    </source>
</reference>
<comment type="subcellular location">
    <subcellularLocation>
        <location evidence="1">Secreted</location>
        <location evidence="1">Cell wall</location>
    </subcellularLocation>
</comment>
<dbReference type="NCBIfam" id="TIGR01614">
    <property type="entry name" value="PME_inhib"/>
    <property type="match status" value="1"/>
</dbReference>
<dbReference type="PANTHER" id="PTHR31707">
    <property type="entry name" value="PECTINESTERASE"/>
    <property type="match status" value="1"/>
</dbReference>
<keyword evidence="7 9" id="KW-0063">Aspartyl esterase</keyword>
<feature type="signal peptide" evidence="9">
    <location>
        <begin position="1"/>
        <end position="22"/>
    </location>
</feature>
<evidence type="ECO:0000259" key="10">
    <source>
        <dbReference type="SMART" id="SM00856"/>
    </source>
</evidence>
<dbReference type="InterPro" id="IPR033131">
    <property type="entry name" value="Pectinesterase_Asp_AS"/>
</dbReference>
<comment type="caution">
    <text evidence="11">The sequence shown here is derived from an EMBL/GenBank/DDBJ whole genome shotgun (WGS) entry which is preliminary data.</text>
</comment>
<dbReference type="GO" id="GO:0042545">
    <property type="term" value="P:cell wall modification"/>
    <property type="evidence" value="ECO:0007669"/>
    <property type="project" value="UniProtKB-UniRule"/>
</dbReference>
<dbReference type="PROSITE" id="PS00503">
    <property type="entry name" value="PECTINESTERASE_2"/>
    <property type="match status" value="1"/>
</dbReference>
<feature type="chain" id="PRO_5018816072" description="Pectinesterase" evidence="9">
    <location>
        <begin position="23"/>
        <end position="537"/>
    </location>
</feature>
<dbReference type="GO" id="GO:0045490">
    <property type="term" value="P:pectin catabolic process"/>
    <property type="evidence" value="ECO:0007669"/>
    <property type="project" value="UniProtKB-UniRule"/>
</dbReference>
<dbReference type="AlphaFoldDB" id="A0A445APK4"/>
<organism evidence="11 12">
    <name type="scientific">Arachis hypogaea</name>
    <name type="common">Peanut</name>
    <dbReference type="NCBI Taxonomy" id="3818"/>
    <lineage>
        <taxon>Eukaryota</taxon>
        <taxon>Viridiplantae</taxon>
        <taxon>Streptophyta</taxon>
        <taxon>Embryophyta</taxon>
        <taxon>Tracheophyta</taxon>
        <taxon>Spermatophyta</taxon>
        <taxon>Magnoliopsida</taxon>
        <taxon>eudicotyledons</taxon>
        <taxon>Gunneridae</taxon>
        <taxon>Pentapetalae</taxon>
        <taxon>rosids</taxon>
        <taxon>fabids</taxon>
        <taxon>Fabales</taxon>
        <taxon>Fabaceae</taxon>
        <taxon>Papilionoideae</taxon>
        <taxon>50 kb inversion clade</taxon>
        <taxon>dalbergioids sensu lato</taxon>
        <taxon>Dalbergieae</taxon>
        <taxon>Pterocarpus clade</taxon>
        <taxon>Arachis</taxon>
    </lineage>
</organism>
<dbReference type="Gene3D" id="1.20.140.40">
    <property type="entry name" value="Invertase/pectin methylesterase inhibitor family protein"/>
    <property type="match status" value="1"/>
</dbReference>
<dbReference type="UniPathway" id="UPA00545">
    <property type="reaction ID" value="UER00823"/>
</dbReference>
<keyword evidence="5" id="KW-0964">Secreted</keyword>
<comment type="similarity">
    <text evidence="3">In the N-terminal section; belongs to the PMEI family.</text>
</comment>
<dbReference type="EMBL" id="SDMP01000011">
    <property type="protein sequence ID" value="RYR28366.1"/>
    <property type="molecule type" value="Genomic_DNA"/>
</dbReference>
<evidence type="ECO:0000313" key="11">
    <source>
        <dbReference type="EMBL" id="RYR28366.1"/>
    </source>
</evidence>
<accession>A0A445APK4</accession>
<dbReference type="Pfam" id="PF01095">
    <property type="entry name" value="Pectinesterase"/>
    <property type="match status" value="1"/>
</dbReference>
<dbReference type="Gene3D" id="2.160.20.10">
    <property type="entry name" value="Single-stranded right-handed beta-helix, Pectin lyase-like"/>
    <property type="match status" value="1"/>
</dbReference>
<dbReference type="EC" id="3.1.1.11" evidence="9"/>
<dbReference type="STRING" id="3818.A0A445APK4"/>